<feature type="domain" description="NurA" evidence="1">
    <location>
        <begin position="47"/>
        <end position="258"/>
    </location>
</feature>
<dbReference type="EMBL" id="CP011267">
    <property type="protein sequence ID" value="AKG91699.1"/>
    <property type="molecule type" value="Genomic_DNA"/>
</dbReference>
<dbReference type="Pfam" id="PF09376">
    <property type="entry name" value="NurA"/>
    <property type="match status" value="1"/>
</dbReference>
<dbReference type="InParanoid" id="A0A0F7IGE8"/>
<accession>A0A0F7IGE8</accession>
<dbReference type="SMART" id="SM00933">
    <property type="entry name" value="NurA"/>
    <property type="match status" value="1"/>
</dbReference>
<dbReference type="KEGG" id="gah:GAH_00976"/>
<dbReference type="RefSeq" id="WP_048095012.1">
    <property type="nucleotide sequence ID" value="NZ_CP011267.1"/>
</dbReference>
<sequence>MSMEGRLFDNIHEFVRRVEEIRSRKFDVWVEKRRISRSDEFEILDGLRVLGVDGSQIAPLKDFGIPFGGVQSAGILVHHGSGRYDVRFRSRLISDTNLEFERFRLEIEMVKENLGEVDYAFYDGSLGAPYMYELNEALKRAYRMEIDELLRLSERLGVPVIGYVDRSYMKDLRMGVYDTYVLSDHLSLYEYTSPIQTGSPMLAVYFRPNPSLPVRVEIPAWCEEMVDEIMEVVYAECRLGSTSGYPYILERAHKNARISEKEKKAFVSVLKSAGISFKYMSKVIE</sequence>
<keyword evidence="3" id="KW-1185">Reference proteome</keyword>
<gene>
    <name evidence="2" type="ORF">GAH_00976</name>
</gene>
<evidence type="ECO:0000313" key="2">
    <source>
        <dbReference type="EMBL" id="AKG91699.1"/>
    </source>
</evidence>
<proteinExistence type="predicted"/>
<dbReference type="STRING" id="113653.GAH_00976"/>
<evidence type="ECO:0000313" key="3">
    <source>
        <dbReference type="Proteomes" id="UP000034723"/>
    </source>
</evidence>
<protein>
    <submittedName>
        <fullName evidence="2">NurA domain</fullName>
    </submittedName>
</protein>
<organism evidence="2 3">
    <name type="scientific">Geoglobus ahangari</name>
    <dbReference type="NCBI Taxonomy" id="113653"/>
    <lineage>
        <taxon>Archaea</taxon>
        <taxon>Methanobacteriati</taxon>
        <taxon>Methanobacteriota</taxon>
        <taxon>Archaeoglobi</taxon>
        <taxon>Archaeoglobales</taxon>
        <taxon>Archaeoglobaceae</taxon>
        <taxon>Geoglobus</taxon>
    </lineage>
</organism>
<dbReference type="InterPro" id="IPR018977">
    <property type="entry name" value="NurA_domain"/>
</dbReference>
<reference evidence="2 3" key="1">
    <citation type="submission" date="2015-04" db="EMBL/GenBank/DDBJ databases">
        <title>The complete genome sequence of the hyperthermophilic, obligate iron-reducing archaeon Geoglobus ahangari strain 234T.</title>
        <authorList>
            <person name="Manzella M.P."/>
            <person name="Holmes D.E."/>
            <person name="Rocheleau J.M."/>
            <person name="Chung A."/>
            <person name="Reguera G."/>
            <person name="Kashefi K."/>
        </authorList>
    </citation>
    <scope>NUCLEOTIDE SEQUENCE [LARGE SCALE GENOMIC DNA]</scope>
    <source>
        <strain evidence="2 3">234</strain>
    </source>
</reference>
<dbReference type="HOGENOM" id="CLU_955112_0_0_2"/>
<dbReference type="AlphaFoldDB" id="A0A0F7IGE8"/>
<evidence type="ECO:0000259" key="1">
    <source>
        <dbReference type="SMART" id="SM00933"/>
    </source>
</evidence>
<name>A0A0F7IGE8_9EURY</name>
<dbReference type="GeneID" id="24803553"/>
<dbReference type="OrthoDB" id="191284at2157"/>
<dbReference type="Proteomes" id="UP000034723">
    <property type="component" value="Chromosome"/>
</dbReference>